<evidence type="ECO:0000313" key="4">
    <source>
        <dbReference type="Proteomes" id="UP000823405"/>
    </source>
</evidence>
<keyword evidence="2" id="KW-0732">Signal</keyword>
<sequence>MAIKRYWVVLAATVLLAQSAMAHMGLLYPMGRGSIGDRKQFDNEAHAFIDYDKKRTLPCNGYNKVGPITKLRAGQIVNTRFWGPALKDKYNYRLPSKPGRNGAQINQARHGGGFCQYSLSYDGGKSFHLIGEYKESCPDFYYEWPVKIPDNAPSCKERGKCLFVWSWIAVNVPQFYINCADVVIDGVNNGEWRTNKGIEIVDAPGHPKNVVKPGDKAGDKMGRGPRQEDIIKNLKGSWN</sequence>
<evidence type="ECO:0000256" key="2">
    <source>
        <dbReference type="SAM" id="SignalP"/>
    </source>
</evidence>
<gene>
    <name evidence="3" type="ORF">BGZ97_004366</name>
</gene>
<evidence type="ECO:0000256" key="1">
    <source>
        <dbReference type="SAM" id="MobiDB-lite"/>
    </source>
</evidence>
<dbReference type="PANTHER" id="PTHR36182:SF1">
    <property type="entry name" value="PROTEIN, PUTATIVE (AFU_ORTHOLOGUE AFUA_6G10930)-RELATED"/>
    <property type="match status" value="1"/>
</dbReference>
<name>A0A9P6UST9_9FUNG</name>
<feature type="compositionally biased region" description="Basic and acidic residues" evidence="1">
    <location>
        <begin position="213"/>
        <end position="229"/>
    </location>
</feature>
<accession>A0A9P6UST9</accession>
<evidence type="ECO:0008006" key="5">
    <source>
        <dbReference type="Google" id="ProtNLM"/>
    </source>
</evidence>
<feature type="signal peptide" evidence="2">
    <location>
        <begin position="1"/>
        <end position="22"/>
    </location>
</feature>
<dbReference type="AlphaFoldDB" id="A0A9P6UST9"/>
<organism evidence="3 4">
    <name type="scientific">Linnemannia gamsii</name>
    <dbReference type="NCBI Taxonomy" id="64522"/>
    <lineage>
        <taxon>Eukaryota</taxon>
        <taxon>Fungi</taxon>
        <taxon>Fungi incertae sedis</taxon>
        <taxon>Mucoromycota</taxon>
        <taxon>Mortierellomycotina</taxon>
        <taxon>Mortierellomycetes</taxon>
        <taxon>Mortierellales</taxon>
        <taxon>Mortierellaceae</taxon>
        <taxon>Linnemannia</taxon>
    </lineage>
</organism>
<comment type="caution">
    <text evidence="3">The sequence shown here is derived from an EMBL/GenBank/DDBJ whole genome shotgun (WGS) entry which is preliminary data.</text>
</comment>
<dbReference type="EMBL" id="JAAAIN010000209">
    <property type="protein sequence ID" value="KAG0318079.1"/>
    <property type="molecule type" value="Genomic_DNA"/>
</dbReference>
<evidence type="ECO:0000313" key="3">
    <source>
        <dbReference type="EMBL" id="KAG0318079.1"/>
    </source>
</evidence>
<feature type="region of interest" description="Disordered" evidence="1">
    <location>
        <begin position="203"/>
        <end position="229"/>
    </location>
</feature>
<proteinExistence type="predicted"/>
<feature type="chain" id="PRO_5040244316" description="Lytic polysaccharide monooxygenase" evidence="2">
    <location>
        <begin position="23"/>
        <end position="239"/>
    </location>
</feature>
<keyword evidence="4" id="KW-1185">Reference proteome</keyword>
<dbReference type="Gene3D" id="2.70.50.70">
    <property type="match status" value="1"/>
</dbReference>
<reference evidence="3" key="1">
    <citation type="journal article" date="2020" name="Fungal Divers.">
        <title>Resolving the Mortierellaceae phylogeny through synthesis of multi-gene phylogenetics and phylogenomics.</title>
        <authorList>
            <person name="Vandepol N."/>
            <person name="Liber J."/>
            <person name="Desiro A."/>
            <person name="Na H."/>
            <person name="Kennedy M."/>
            <person name="Barry K."/>
            <person name="Grigoriev I.V."/>
            <person name="Miller A.N."/>
            <person name="O'Donnell K."/>
            <person name="Stajich J.E."/>
            <person name="Bonito G."/>
        </authorList>
    </citation>
    <scope>NUCLEOTIDE SEQUENCE</scope>
    <source>
        <strain evidence="3">NVP60</strain>
    </source>
</reference>
<dbReference type="PANTHER" id="PTHR36182">
    <property type="entry name" value="PROTEIN, PUTATIVE (AFU_ORTHOLOGUE AFUA_6G10930)-RELATED"/>
    <property type="match status" value="1"/>
</dbReference>
<dbReference type="Proteomes" id="UP000823405">
    <property type="component" value="Unassembled WGS sequence"/>
</dbReference>
<protein>
    <recommendedName>
        <fullName evidence="5">Lytic polysaccharide monooxygenase</fullName>
    </recommendedName>
</protein>
<dbReference type="OrthoDB" id="2342176at2759"/>